<reference evidence="2" key="2">
    <citation type="submission" date="2020-06" db="EMBL/GenBank/DDBJ databases">
        <title>Helianthus annuus Genome sequencing and assembly Release 2.</title>
        <authorList>
            <person name="Gouzy J."/>
            <person name="Langlade N."/>
            <person name="Munos S."/>
        </authorList>
    </citation>
    <scope>NUCLEOTIDE SEQUENCE</scope>
    <source>
        <tissue evidence="2">Leaves</tissue>
    </source>
</reference>
<keyword evidence="3" id="KW-1185">Reference proteome</keyword>
<protein>
    <submittedName>
        <fullName evidence="2">Uncharacterized protein</fullName>
    </submittedName>
</protein>
<name>A0A9K3DJT4_HELAN</name>
<dbReference type="AlphaFoldDB" id="A0A9K3DJT4"/>
<feature type="compositionally biased region" description="Basic and acidic residues" evidence="1">
    <location>
        <begin position="199"/>
        <end position="208"/>
    </location>
</feature>
<organism evidence="2 3">
    <name type="scientific">Helianthus annuus</name>
    <name type="common">Common sunflower</name>
    <dbReference type="NCBI Taxonomy" id="4232"/>
    <lineage>
        <taxon>Eukaryota</taxon>
        <taxon>Viridiplantae</taxon>
        <taxon>Streptophyta</taxon>
        <taxon>Embryophyta</taxon>
        <taxon>Tracheophyta</taxon>
        <taxon>Spermatophyta</taxon>
        <taxon>Magnoliopsida</taxon>
        <taxon>eudicotyledons</taxon>
        <taxon>Gunneridae</taxon>
        <taxon>Pentapetalae</taxon>
        <taxon>asterids</taxon>
        <taxon>campanulids</taxon>
        <taxon>Asterales</taxon>
        <taxon>Asteraceae</taxon>
        <taxon>Asteroideae</taxon>
        <taxon>Heliantheae alliance</taxon>
        <taxon>Heliantheae</taxon>
        <taxon>Helianthus</taxon>
    </lineage>
</organism>
<accession>A0A9K3DJT4</accession>
<dbReference type="EMBL" id="MNCJ02000332">
    <property type="protein sequence ID" value="KAF5755958.1"/>
    <property type="molecule type" value="Genomic_DNA"/>
</dbReference>
<proteinExistence type="predicted"/>
<gene>
    <name evidence="2" type="ORF">HanXRQr2_Chr17g0808891</name>
</gene>
<evidence type="ECO:0000256" key="1">
    <source>
        <dbReference type="SAM" id="MobiDB-lite"/>
    </source>
</evidence>
<sequence length="217" mass="24050">MHYRAESEGVPRVNVSISYTDQDWYTTLTRKVTSIIQWEERALVAAGMSMLWVPQNPMAYPVYGFKGKGYSLLNMFDPNVGGAIVVAALPEGQPGWVDQIRNNFLHPSSESMTTYPSTILGDDGEGETDVDVAPTWEELKLLSSEQSASSYQDLIHCSSRAGPQRGATREPDGEGVFTPVVDPQVAAAKQTETRKKKREERTEEKTTEEPVVEPPRA</sequence>
<reference evidence="2" key="1">
    <citation type="journal article" date="2017" name="Nature">
        <title>The sunflower genome provides insights into oil metabolism, flowering and Asterid evolution.</title>
        <authorList>
            <person name="Badouin H."/>
            <person name="Gouzy J."/>
            <person name="Grassa C.J."/>
            <person name="Murat F."/>
            <person name="Staton S.E."/>
            <person name="Cottret L."/>
            <person name="Lelandais-Briere C."/>
            <person name="Owens G.L."/>
            <person name="Carrere S."/>
            <person name="Mayjonade B."/>
            <person name="Legrand L."/>
            <person name="Gill N."/>
            <person name="Kane N.C."/>
            <person name="Bowers J.E."/>
            <person name="Hubner S."/>
            <person name="Bellec A."/>
            <person name="Berard A."/>
            <person name="Berges H."/>
            <person name="Blanchet N."/>
            <person name="Boniface M.C."/>
            <person name="Brunel D."/>
            <person name="Catrice O."/>
            <person name="Chaidir N."/>
            <person name="Claudel C."/>
            <person name="Donnadieu C."/>
            <person name="Faraut T."/>
            <person name="Fievet G."/>
            <person name="Helmstetter N."/>
            <person name="King M."/>
            <person name="Knapp S.J."/>
            <person name="Lai Z."/>
            <person name="Le Paslier M.C."/>
            <person name="Lippi Y."/>
            <person name="Lorenzon L."/>
            <person name="Mandel J.R."/>
            <person name="Marage G."/>
            <person name="Marchand G."/>
            <person name="Marquand E."/>
            <person name="Bret-Mestries E."/>
            <person name="Morien E."/>
            <person name="Nambeesan S."/>
            <person name="Nguyen T."/>
            <person name="Pegot-Espagnet P."/>
            <person name="Pouilly N."/>
            <person name="Raftis F."/>
            <person name="Sallet E."/>
            <person name="Schiex T."/>
            <person name="Thomas J."/>
            <person name="Vandecasteele C."/>
            <person name="Vares D."/>
            <person name="Vear F."/>
            <person name="Vautrin S."/>
            <person name="Crespi M."/>
            <person name="Mangin B."/>
            <person name="Burke J.M."/>
            <person name="Salse J."/>
            <person name="Munos S."/>
            <person name="Vincourt P."/>
            <person name="Rieseberg L.H."/>
            <person name="Langlade N.B."/>
        </authorList>
    </citation>
    <scope>NUCLEOTIDE SEQUENCE</scope>
    <source>
        <tissue evidence="2">Leaves</tissue>
    </source>
</reference>
<evidence type="ECO:0000313" key="3">
    <source>
        <dbReference type="Proteomes" id="UP000215914"/>
    </source>
</evidence>
<evidence type="ECO:0000313" key="2">
    <source>
        <dbReference type="EMBL" id="KAF5755958.1"/>
    </source>
</evidence>
<comment type="caution">
    <text evidence="2">The sequence shown here is derived from an EMBL/GenBank/DDBJ whole genome shotgun (WGS) entry which is preliminary data.</text>
</comment>
<dbReference type="Gramene" id="mRNA:HanXRQr2_Chr17g0808891">
    <property type="protein sequence ID" value="mRNA:HanXRQr2_Chr17g0808891"/>
    <property type="gene ID" value="HanXRQr2_Chr17g0808891"/>
</dbReference>
<dbReference type="Proteomes" id="UP000215914">
    <property type="component" value="Unassembled WGS sequence"/>
</dbReference>
<feature type="region of interest" description="Disordered" evidence="1">
    <location>
        <begin position="160"/>
        <end position="217"/>
    </location>
</feature>